<sequence>MPRTKPTPRPKYHQTYPDHLATAEQLKALGLKPGTSEPDALLEYSHGTTSGLCALYDRDKAVRLEVESA</sequence>
<comment type="caution">
    <text evidence="1">The sequence shown here is derived from an EMBL/GenBank/DDBJ whole genome shotgun (WGS) entry which is preliminary data.</text>
</comment>
<dbReference type="Proteomes" id="UP000236379">
    <property type="component" value="Unassembled WGS sequence"/>
</dbReference>
<reference evidence="1 2" key="1">
    <citation type="submission" date="2018-01" db="EMBL/GenBank/DDBJ databases">
        <title>Deinococcus koreensis sp. nov., a radiation-resistant bacterium isolated from river water.</title>
        <authorList>
            <person name="Choi A."/>
        </authorList>
    </citation>
    <scope>NUCLEOTIDE SEQUENCE [LARGE SCALE GENOMIC DNA]</scope>
    <source>
        <strain evidence="1 2">SJW1-2</strain>
    </source>
</reference>
<evidence type="ECO:0000313" key="1">
    <source>
        <dbReference type="EMBL" id="PNY79414.1"/>
    </source>
</evidence>
<organism evidence="1 2">
    <name type="scientific">Deinococcus koreensis</name>
    <dbReference type="NCBI Taxonomy" id="2054903"/>
    <lineage>
        <taxon>Bacteria</taxon>
        <taxon>Thermotogati</taxon>
        <taxon>Deinococcota</taxon>
        <taxon>Deinococci</taxon>
        <taxon>Deinococcales</taxon>
        <taxon>Deinococcaceae</taxon>
        <taxon>Deinococcus</taxon>
    </lineage>
</organism>
<protein>
    <submittedName>
        <fullName evidence="1">Uncharacterized protein</fullName>
    </submittedName>
</protein>
<dbReference type="EMBL" id="PPPD01000004">
    <property type="protein sequence ID" value="PNY79414.1"/>
    <property type="molecule type" value="Genomic_DNA"/>
</dbReference>
<keyword evidence="2" id="KW-1185">Reference proteome</keyword>
<dbReference type="RefSeq" id="WP_103314241.1">
    <property type="nucleotide sequence ID" value="NZ_PPPD01000004.1"/>
</dbReference>
<gene>
    <name evidence="1" type="ORF">CVO96_19775</name>
</gene>
<name>A0A2K3USB3_9DEIO</name>
<dbReference type="AlphaFoldDB" id="A0A2K3USB3"/>
<dbReference type="OrthoDB" id="71721at2"/>
<evidence type="ECO:0000313" key="2">
    <source>
        <dbReference type="Proteomes" id="UP000236379"/>
    </source>
</evidence>
<proteinExistence type="predicted"/>
<accession>A0A2K3USB3</accession>